<dbReference type="SUPFAM" id="SSF51197">
    <property type="entry name" value="Clavaminate synthase-like"/>
    <property type="match status" value="1"/>
</dbReference>
<dbReference type="InParanoid" id="D8LD02"/>
<dbReference type="InterPro" id="IPR008775">
    <property type="entry name" value="Phytyl_CoA_dOase-like"/>
</dbReference>
<keyword evidence="2" id="KW-0479">Metal-binding</keyword>
<keyword evidence="5" id="KW-1185">Reference proteome</keyword>
<organism evidence="4 5">
    <name type="scientific">Ectocarpus siliculosus</name>
    <name type="common">Brown alga</name>
    <name type="synonym">Conferva siliculosa</name>
    <dbReference type="NCBI Taxonomy" id="2880"/>
    <lineage>
        <taxon>Eukaryota</taxon>
        <taxon>Sar</taxon>
        <taxon>Stramenopiles</taxon>
        <taxon>Ochrophyta</taxon>
        <taxon>PX clade</taxon>
        <taxon>Phaeophyceae</taxon>
        <taxon>Ectocarpales</taxon>
        <taxon>Ectocarpaceae</taxon>
        <taxon>Ectocarpus</taxon>
    </lineage>
</organism>
<dbReference type="EMBL" id="FN649727">
    <property type="protein sequence ID" value="CBN78369.1"/>
    <property type="molecule type" value="Genomic_DNA"/>
</dbReference>
<dbReference type="GO" id="GO:0046872">
    <property type="term" value="F:metal ion binding"/>
    <property type="evidence" value="ECO:0007669"/>
    <property type="project" value="UniProtKB-KW"/>
</dbReference>
<dbReference type="PANTHER" id="PTHR20883:SF15">
    <property type="entry name" value="PHYTANOYL-COA DIOXYGENASE DOMAIN-CONTAINING PROTEIN 1"/>
    <property type="match status" value="1"/>
</dbReference>
<dbReference type="OrthoDB" id="445007at2759"/>
<dbReference type="OMA" id="KYSEDNW"/>
<gene>
    <name evidence="4" type="ORF">Esi_0112_0046</name>
</gene>
<dbReference type="Proteomes" id="UP000002630">
    <property type="component" value="Linkage Group LG02"/>
</dbReference>
<comment type="cofactor">
    <cofactor evidence="1">
        <name>Fe cation</name>
        <dbReference type="ChEBI" id="CHEBI:24875"/>
    </cofactor>
</comment>
<evidence type="ECO:0000313" key="5">
    <source>
        <dbReference type="Proteomes" id="UP000002630"/>
    </source>
</evidence>
<evidence type="ECO:0000256" key="3">
    <source>
        <dbReference type="ARBA" id="ARBA00023004"/>
    </source>
</evidence>
<dbReference type="Gene3D" id="2.60.120.620">
    <property type="entry name" value="q2cbj1_9rhob like domain"/>
    <property type="match status" value="1"/>
</dbReference>
<dbReference type="eggNOG" id="KOG3290">
    <property type="taxonomic scope" value="Eukaryota"/>
</dbReference>
<sequence>MEGTGENKGAGEGKFLSEEQREHFNEKGYLVLPDWWSKQECEEIRERVQQVVQDMDLDEARTIFSTDESKHAEDAYFLGSGDKIRFFWEAGAFDDKGEFVHDRLKSINKIGHALHDLDPVMKKYSYEKRVGQVSRDLGLSTPLAVQSMYIFKQPRIGGEVTPHQDGAFLYTEPQSVVGYWWALEDCTLSNGCLWAVPGSHRRVVKRRFKRSPTGEGCEFEPPEAEAFDVEGAVPLEVKAGTLILLHHSVVHYSEANTSEKSRHAYSIHVVEGKEGFRYPEDNWLQRPGETPFQELP</sequence>
<dbReference type="STRING" id="2880.D8LD02"/>
<reference evidence="4 5" key="1">
    <citation type="journal article" date="2010" name="Nature">
        <title>The Ectocarpus genome and the independent evolution of multicellularity in brown algae.</title>
        <authorList>
            <person name="Cock J.M."/>
            <person name="Sterck L."/>
            <person name="Rouze P."/>
            <person name="Scornet D."/>
            <person name="Allen A.E."/>
            <person name="Amoutzias G."/>
            <person name="Anthouard V."/>
            <person name="Artiguenave F."/>
            <person name="Aury J.M."/>
            <person name="Badger J.H."/>
            <person name="Beszteri B."/>
            <person name="Billiau K."/>
            <person name="Bonnet E."/>
            <person name="Bothwell J.H."/>
            <person name="Bowler C."/>
            <person name="Boyen C."/>
            <person name="Brownlee C."/>
            <person name="Carrano C.J."/>
            <person name="Charrier B."/>
            <person name="Cho G.Y."/>
            <person name="Coelho S.M."/>
            <person name="Collen J."/>
            <person name="Corre E."/>
            <person name="Da Silva C."/>
            <person name="Delage L."/>
            <person name="Delaroque N."/>
            <person name="Dittami S.M."/>
            <person name="Doulbeau S."/>
            <person name="Elias M."/>
            <person name="Farnham G."/>
            <person name="Gachon C.M."/>
            <person name="Gschloessl B."/>
            <person name="Heesch S."/>
            <person name="Jabbari K."/>
            <person name="Jubin C."/>
            <person name="Kawai H."/>
            <person name="Kimura K."/>
            <person name="Kloareg B."/>
            <person name="Kupper F.C."/>
            <person name="Lang D."/>
            <person name="Le Bail A."/>
            <person name="Leblanc C."/>
            <person name="Lerouge P."/>
            <person name="Lohr M."/>
            <person name="Lopez P.J."/>
            <person name="Martens C."/>
            <person name="Maumus F."/>
            <person name="Michel G."/>
            <person name="Miranda-Saavedra D."/>
            <person name="Morales J."/>
            <person name="Moreau H."/>
            <person name="Motomura T."/>
            <person name="Nagasato C."/>
            <person name="Napoli C.A."/>
            <person name="Nelson D.R."/>
            <person name="Nyvall-Collen P."/>
            <person name="Peters A.F."/>
            <person name="Pommier C."/>
            <person name="Potin P."/>
            <person name="Poulain J."/>
            <person name="Quesneville H."/>
            <person name="Read B."/>
            <person name="Rensing S.A."/>
            <person name="Ritter A."/>
            <person name="Rousvoal S."/>
            <person name="Samanta M."/>
            <person name="Samson G."/>
            <person name="Schroeder D.C."/>
            <person name="Segurens B."/>
            <person name="Strittmatter M."/>
            <person name="Tonon T."/>
            <person name="Tregear J.W."/>
            <person name="Valentin K."/>
            <person name="von Dassow P."/>
            <person name="Yamagishi T."/>
            <person name="Van de Peer Y."/>
            <person name="Wincker P."/>
        </authorList>
    </citation>
    <scope>NUCLEOTIDE SEQUENCE [LARGE SCALE GENOMIC DNA]</scope>
    <source>
        <strain evidence="5">Ec32 / CCAP1310/4</strain>
    </source>
</reference>
<accession>D8LD02</accession>
<protein>
    <recommendedName>
        <fullName evidence="6">Phytanoyl-CoA dioxygenase domain-containing protein 1</fullName>
    </recommendedName>
</protein>
<keyword evidence="3" id="KW-0408">Iron</keyword>
<evidence type="ECO:0000256" key="2">
    <source>
        <dbReference type="ARBA" id="ARBA00022723"/>
    </source>
</evidence>
<dbReference type="AlphaFoldDB" id="D8LD02"/>
<evidence type="ECO:0008006" key="6">
    <source>
        <dbReference type="Google" id="ProtNLM"/>
    </source>
</evidence>
<evidence type="ECO:0000313" key="4">
    <source>
        <dbReference type="EMBL" id="CBN78369.1"/>
    </source>
</evidence>
<dbReference type="EMBL" id="FN647812">
    <property type="protein sequence ID" value="CBN78369.1"/>
    <property type="molecule type" value="Genomic_DNA"/>
</dbReference>
<dbReference type="Pfam" id="PF05721">
    <property type="entry name" value="PhyH"/>
    <property type="match status" value="1"/>
</dbReference>
<dbReference type="PANTHER" id="PTHR20883">
    <property type="entry name" value="PHYTANOYL-COA DIOXYGENASE DOMAIN CONTAINING 1"/>
    <property type="match status" value="1"/>
</dbReference>
<proteinExistence type="predicted"/>
<name>D8LD02_ECTSI</name>
<evidence type="ECO:0000256" key="1">
    <source>
        <dbReference type="ARBA" id="ARBA00001962"/>
    </source>
</evidence>